<dbReference type="InterPro" id="IPR025736">
    <property type="entry name" value="PucR_C-HTH_dom"/>
</dbReference>
<dbReference type="OrthoDB" id="8026818at2"/>
<evidence type="ECO:0000259" key="2">
    <source>
        <dbReference type="SMART" id="SM00065"/>
    </source>
</evidence>
<feature type="domain" description="GAF" evidence="2">
    <location>
        <begin position="78"/>
        <end position="229"/>
    </location>
</feature>
<reference evidence="3" key="1">
    <citation type="submission" date="2019-09" db="EMBL/GenBank/DDBJ databases">
        <authorList>
            <person name="Teo W.F.A."/>
            <person name="Duangmal K."/>
        </authorList>
    </citation>
    <scope>NUCLEOTIDE SEQUENCE [LARGE SCALE GENOMIC DNA]</scope>
    <source>
        <strain evidence="3">K81G1</strain>
    </source>
</reference>
<evidence type="ECO:0000313" key="3">
    <source>
        <dbReference type="EMBL" id="KAA9152776.1"/>
    </source>
</evidence>
<dbReference type="EMBL" id="VMNW02000084">
    <property type="protein sequence ID" value="KAA9152776.1"/>
    <property type="molecule type" value="Genomic_DNA"/>
</dbReference>
<evidence type="ECO:0000313" key="4">
    <source>
        <dbReference type="Proteomes" id="UP000319769"/>
    </source>
</evidence>
<dbReference type="InterPro" id="IPR029016">
    <property type="entry name" value="GAF-like_dom_sf"/>
</dbReference>
<dbReference type="AlphaFoldDB" id="A0A5N0USY8"/>
<protein>
    <submittedName>
        <fullName evidence="3">GAF domain-containing protein</fullName>
    </submittedName>
</protein>
<dbReference type="Pfam" id="PF13185">
    <property type="entry name" value="GAF_2"/>
    <property type="match status" value="1"/>
</dbReference>
<comment type="similarity">
    <text evidence="1">Belongs to the CdaR family.</text>
</comment>
<sequence>MSDAIPVDVVIGLLHAASAEPEIDVDALISKLSLPEQDAMRIGYELRHLRATSQRWRRRGQELAALFSSARELAQLRDVDELLGRLVERAHDLMGTDVTYLSEYDAETSELRVRTTLGTVAPSFLGLRVPPGMGLASQVVERRRPFWTSKYATMTQAPHDSGIDAAVNAEGLVSLLGVPLLAGEEVIGVLFAANRVEHAFSPDEISLLSAFADHAAVVLQTARLLARTQQSADETRRAYGELARHVEAMERASEVHSDLTSLVLEGGEATDVATALGRALRCQVTILDLDRLDETVAEAVDLSRRSGRCTPAGEGEYVVAVLAGPTLLGALLLQQGEVEFGPVERRTAERAAQITALLNLKQDAMLEAEQRVGSDLLADMLSEDADRRADIGARARARGIRLDELRSLVVVSVPAELRREAVRALRRTAGLVGEHADRIVALTAEPDPATASTLVHTTVGRTVRSPVLTVGAGVGDTTEDLRTEVDAVSACLRILPALGMSDAAVTADEYLPYTALFGPGEKRVAAFVRRVIGPVLDWDAERSAKLLPTLAAYLSNRMSPVATARALHLHKNTVLQRLDRTAELLGADWQEPDRLFRITVAIRLAHLTKSP</sequence>
<keyword evidence="4" id="KW-1185">Reference proteome</keyword>
<dbReference type="Gene3D" id="1.10.10.2840">
    <property type="entry name" value="PucR C-terminal helix-turn-helix domain"/>
    <property type="match status" value="1"/>
</dbReference>
<dbReference type="Proteomes" id="UP000319769">
    <property type="component" value="Unassembled WGS sequence"/>
</dbReference>
<gene>
    <name evidence="3" type="ORF">FPZ12_036355</name>
</gene>
<dbReference type="InterPro" id="IPR041522">
    <property type="entry name" value="CdaR_GGDEF"/>
</dbReference>
<dbReference type="PANTHER" id="PTHR33744:SF1">
    <property type="entry name" value="DNA-BINDING TRANSCRIPTIONAL ACTIVATOR ADER"/>
    <property type="match status" value="1"/>
</dbReference>
<proteinExistence type="inferred from homology"/>
<comment type="caution">
    <text evidence="3">The sequence shown here is derived from an EMBL/GenBank/DDBJ whole genome shotgun (WGS) entry which is preliminary data.</text>
</comment>
<dbReference type="SUPFAM" id="SSF55781">
    <property type="entry name" value="GAF domain-like"/>
    <property type="match status" value="1"/>
</dbReference>
<organism evidence="3 4">
    <name type="scientific">Amycolatopsis acidicola</name>
    <dbReference type="NCBI Taxonomy" id="2596893"/>
    <lineage>
        <taxon>Bacteria</taxon>
        <taxon>Bacillati</taxon>
        <taxon>Actinomycetota</taxon>
        <taxon>Actinomycetes</taxon>
        <taxon>Pseudonocardiales</taxon>
        <taxon>Pseudonocardiaceae</taxon>
        <taxon>Amycolatopsis</taxon>
    </lineage>
</organism>
<dbReference type="Pfam" id="PF13556">
    <property type="entry name" value="HTH_30"/>
    <property type="match status" value="1"/>
</dbReference>
<dbReference type="Pfam" id="PF17853">
    <property type="entry name" value="GGDEF_2"/>
    <property type="match status" value="1"/>
</dbReference>
<name>A0A5N0USY8_9PSEU</name>
<dbReference type="SMART" id="SM00065">
    <property type="entry name" value="GAF"/>
    <property type="match status" value="1"/>
</dbReference>
<dbReference type="InterPro" id="IPR051448">
    <property type="entry name" value="CdaR-like_regulators"/>
</dbReference>
<evidence type="ECO:0000256" key="1">
    <source>
        <dbReference type="ARBA" id="ARBA00006754"/>
    </source>
</evidence>
<dbReference type="Gene3D" id="3.30.450.40">
    <property type="match status" value="1"/>
</dbReference>
<dbReference type="InterPro" id="IPR042070">
    <property type="entry name" value="PucR_C-HTH_sf"/>
</dbReference>
<accession>A0A5N0USY8</accession>
<dbReference type="InterPro" id="IPR003018">
    <property type="entry name" value="GAF"/>
</dbReference>
<dbReference type="RefSeq" id="WP_144759165.1">
    <property type="nucleotide sequence ID" value="NZ_VMNW02000084.1"/>
</dbReference>
<dbReference type="PANTHER" id="PTHR33744">
    <property type="entry name" value="CARBOHYDRATE DIACID REGULATOR"/>
    <property type="match status" value="1"/>
</dbReference>